<evidence type="ECO:0000313" key="2">
    <source>
        <dbReference type="Proteomes" id="UP000800094"/>
    </source>
</evidence>
<protein>
    <submittedName>
        <fullName evidence="1">Uncharacterized protein</fullName>
    </submittedName>
</protein>
<gene>
    <name evidence="1" type="ORF">BU26DRAFT_65296</name>
</gene>
<organism evidence="1 2">
    <name type="scientific">Trematosphaeria pertusa</name>
    <dbReference type="NCBI Taxonomy" id="390896"/>
    <lineage>
        <taxon>Eukaryota</taxon>
        <taxon>Fungi</taxon>
        <taxon>Dikarya</taxon>
        <taxon>Ascomycota</taxon>
        <taxon>Pezizomycotina</taxon>
        <taxon>Dothideomycetes</taxon>
        <taxon>Pleosporomycetidae</taxon>
        <taxon>Pleosporales</taxon>
        <taxon>Massarineae</taxon>
        <taxon>Trematosphaeriaceae</taxon>
        <taxon>Trematosphaeria</taxon>
    </lineage>
</organism>
<reference evidence="1" key="1">
    <citation type="journal article" date="2020" name="Stud. Mycol.">
        <title>101 Dothideomycetes genomes: a test case for predicting lifestyles and emergence of pathogens.</title>
        <authorList>
            <person name="Haridas S."/>
            <person name="Albert R."/>
            <person name="Binder M."/>
            <person name="Bloem J."/>
            <person name="Labutti K."/>
            <person name="Salamov A."/>
            <person name="Andreopoulos B."/>
            <person name="Baker S."/>
            <person name="Barry K."/>
            <person name="Bills G."/>
            <person name="Bluhm B."/>
            <person name="Cannon C."/>
            <person name="Castanera R."/>
            <person name="Culley D."/>
            <person name="Daum C."/>
            <person name="Ezra D."/>
            <person name="Gonzalez J."/>
            <person name="Henrissat B."/>
            <person name="Kuo A."/>
            <person name="Liang C."/>
            <person name="Lipzen A."/>
            <person name="Lutzoni F."/>
            <person name="Magnuson J."/>
            <person name="Mondo S."/>
            <person name="Nolan M."/>
            <person name="Ohm R."/>
            <person name="Pangilinan J."/>
            <person name="Park H.-J."/>
            <person name="Ramirez L."/>
            <person name="Alfaro M."/>
            <person name="Sun H."/>
            <person name="Tritt A."/>
            <person name="Yoshinaga Y."/>
            <person name="Zwiers L.-H."/>
            <person name="Turgeon B."/>
            <person name="Goodwin S."/>
            <person name="Spatafora J."/>
            <person name="Crous P."/>
            <person name="Grigoriev I."/>
        </authorList>
    </citation>
    <scope>NUCLEOTIDE SEQUENCE</scope>
    <source>
        <strain evidence="1">CBS 122368</strain>
    </source>
</reference>
<keyword evidence="2" id="KW-1185">Reference proteome</keyword>
<sequence length="240" mass="27281">MSASPTPLIGGFPTSEALLQHDIYYNILLRIFGSLKETVRDASNLDVSSDVKHLRDRVKAIREDFGKQYHSYLQTAAGMDNAISHIDGVYPVITLAKQMKATLEGVEGMLEYRLALHLVCKRNNDLHSNIDPLFAEYCEKFAPPKGLTLSKDERAAVLKQMLRDLAQIEEKHKAAMENTYIVWILGNDENNCRALAEDKSLGVWKTRLIDDLRSTEDVYFRVWREQMRKALGLSDPGERV</sequence>
<dbReference type="RefSeq" id="XP_033681272.1">
    <property type="nucleotide sequence ID" value="XM_033836157.1"/>
</dbReference>
<evidence type="ECO:0000313" key="1">
    <source>
        <dbReference type="EMBL" id="KAF2246268.1"/>
    </source>
</evidence>
<proteinExistence type="predicted"/>
<dbReference type="Proteomes" id="UP000800094">
    <property type="component" value="Unassembled WGS sequence"/>
</dbReference>
<dbReference type="GeneID" id="54589487"/>
<name>A0A6A6I860_9PLEO</name>
<dbReference type="EMBL" id="ML987199">
    <property type="protein sequence ID" value="KAF2246268.1"/>
    <property type="molecule type" value="Genomic_DNA"/>
</dbReference>
<accession>A0A6A6I860</accession>
<dbReference type="AlphaFoldDB" id="A0A6A6I860"/>